<feature type="compositionally biased region" description="Basic and acidic residues" evidence="1">
    <location>
        <begin position="166"/>
        <end position="184"/>
    </location>
</feature>
<reference evidence="3" key="1">
    <citation type="submission" date="2019-12" db="EMBL/GenBank/DDBJ databases">
        <title>Genome sequencing and annotation of Brassica cretica.</title>
        <authorList>
            <person name="Studholme D.J."/>
            <person name="Sarris P."/>
        </authorList>
    </citation>
    <scope>NUCLEOTIDE SEQUENCE</scope>
    <source>
        <strain evidence="3">PFS-109/04</strain>
        <tissue evidence="3">Leaf</tissue>
    </source>
</reference>
<feature type="compositionally biased region" description="Polar residues" evidence="1">
    <location>
        <begin position="153"/>
        <end position="163"/>
    </location>
</feature>
<evidence type="ECO:0000313" key="3">
    <source>
        <dbReference type="EMBL" id="KAF3500316.1"/>
    </source>
</evidence>
<dbReference type="InterPro" id="IPR025836">
    <property type="entry name" value="Zn_knuckle_CX2CX4HX4C"/>
</dbReference>
<accession>A0A8S9NDR7</accession>
<feature type="region of interest" description="Disordered" evidence="1">
    <location>
        <begin position="138"/>
        <end position="193"/>
    </location>
</feature>
<gene>
    <name evidence="3" type="ORF">F2Q69_00041303</name>
</gene>
<comment type="caution">
    <text evidence="3">The sequence shown here is derived from an EMBL/GenBank/DDBJ whole genome shotgun (WGS) entry which is preliminary data.</text>
</comment>
<evidence type="ECO:0000256" key="1">
    <source>
        <dbReference type="SAM" id="MobiDB-lite"/>
    </source>
</evidence>
<dbReference type="Pfam" id="PF14392">
    <property type="entry name" value="zf-CCHC_4"/>
    <property type="match status" value="1"/>
</dbReference>
<protein>
    <recommendedName>
        <fullName evidence="2">Zinc knuckle CX2CX4HX4C domain-containing protein</fullName>
    </recommendedName>
</protein>
<sequence length="254" mass="29067">MQPACLMSLFLKDGTLGLIKAKSTYAYSLLLFIKLMCIDTRKPLKFTRKVTVGDKEVTIQIAYDLLFKHCSTCGMLTHEKEYCLSVKEEPRVQLPAERTGVFARVQVPQGQNDRQPLLRSVSLRDREHDRQVDALTARHAGGQRARENRDRYQGSQVNQYRGHNNSKHDSHSDRVIRARDERPRSNRYGGSRFGAKPYDRFGMEEATWRVKAKEKVSEGSGSMAVVPFEKKLHHKPLLITEHKDSTNVFHRSGG</sequence>
<dbReference type="Proteomes" id="UP000712600">
    <property type="component" value="Unassembled WGS sequence"/>
</dbReference>
<evidence type="ECO:0000259" key="2">
    <source>
        <dbReference type="Pfam" id="PF14392"/>
    </source>
</evidence>
<feature type="domain" description="Zinc knuckle CX2CX4HX4C" evidence="2">
    <location>
        <begin position="38"/>
        <end position="84"/>
    </location>
</feature>
<dbReference type="AlphaFoldDB" id="A0A8S9NDR7"/>
<proteinExistence type="predicted"/>
<name>A0A8S9NDR7_BRACR</name>
<organism evidence="3 4">
    <name type="scientific">Brassica cretica</name>
    <name type="common">Mustard</name>
    <dbReference type="NCBI Taxonomy" id="69181"/>
    <lineage>
        <taxon>Eukaryota</taxon>
        <taxon>Viridiplantae</taxon>
        <taxon>Streptophyta</taxon>
        <taxon>Embryophyta</taxon>
        <taxon>Tracheophyta</taxon>
        <taxon>Spermatophyta</taxon>
        <taxon>Magnoliopsida</taxon>
        <taxon>eudicotyledons</taxon>
        <taxon>Gunneridae</taxon>
        <taxon>Pentapetalae</taxon>
        <taxon>rosids</taxon>
        <taxon>malvids</taxon>
        <taxon>Brassicales</taxon>
        <taxon>Brassicaceae</taxon>
        <taxon>Brassiceae</taxon>
        <taxon>Brassica</taxon>
    </lineage>
</organism>
<dbReference type="EMBL" id="QGKX02001621">
    <property type="protein sequence ID" value="KAF3500316.1"/>
    <property type="molecule type" value="Genomic_DNA"/>
</dbReference>
<evidence type="ECO:0000313" key="4">
    <source>
        <dbReference type="Proteomes" id="UP000712600"/>
    </source>
</evidence>